<accession>A0ABU3I8Y7</accession>
<dbReference type="RefSeq" id="WP_313272039.1">
    <property type="nucleotide sequence ID" value="NZ_JASXSX010000001.1"/>
</dbReference>
<dbReference type="EMBL" id="JASXSX010000001">
    <property type="protein sequence ID" value="MDT3766840.1"/>
    <property type="molecule type" value="Genomic_DNA"/>
</dbReference>
<proteinExistence type="predicted"/>
<feature type="domain" description="DUF3152" evidence="2">
    <location>
        <begin position="380"/>
        <end position="527"/>
    </location>
</feature>
<keyword evidence="1" id="KW-0732">Signal</keyword>
<protein>
    <submittedName>
        <fullName evidence="3">DUF3152 domain-containing protein</fullName>
    </submittedName>
</protein>
<organism evidence="3 4">
    <name type="scientific">Gleimia hominis</name>
    <dbReference type="NCBI Taxonomy" id="595468"/>
    <lineage>
        <taxon>Bacteria</taxon>
        <taxon>Bacillati</taxon>
        <taxon>Actinomycetota</taxon>
        <taxon>Actinomycetes</taxon>
        <taxon>Actinomycetales</taxon>
        <taxon>Actinomycetaceae</taxon>
        <taxon>Gleimia</taxon>
    </lineage>
</organism>
<dbReference type="InterPro" id="IPR022603">
    <property type="entry name" value="DUF3152"/>
</dbReference>
<feature type="signal peptide" evidence="1">
    <location>
        <begin position="1"/>
        <end position="31"/>
    </location>
</feature>
<keyword evidence="4" id="KW-1185">Reference proteome</keyword>
<dbReference type="SUPFAM" id="SSF55486">
    <property type="entry name" value="Metalloproteases ('zincins'), catalytic domain"/>
    <property type="match status" value="1"/>
</dbReference>
<evidence type="ECO:0000313" key="3">
    <source>
        <dbReference type="EMBL" id="MDT3766840.1"/>
    </source>
</evidence>
<reference evidence="3 4" key="1">
    <citation type="submission" date="2023-06" db="EMBL/GenBank/DDBJ databases">
        <title>Draft genome sequence of Gleimia hominis type strain CCUG 57540T.</title>
        <authorList>
            <person name="Salva-Serra F."/>
            <person name="Cardew S."/>
            <person name="Jensie Markopoulos S."/>
            <person name="Ohlen M."/>
            <person name="Inganas E."/>
            <person name="Svensson-Stadler L."/>
            <person name="Moore E.R.B."/>
        </authorList>
    </citation>
    <scope>NUCLEOTIDE SEQUENCE [LARGE SCALE GENOMIC DNA]</scope>
    <source>
        <strain evidence="3 4">CCUG 57540</strain>
    </source>
</reference>
<dbReference type="Pfam" id="PF11350">
    <property type="entry name" value="DUF3152"/>
    <property type="match status" value="1"/>
</dbReference>
<evidence type="ECO:0000256" key="1">
    <source>
        <dbReference type="SAM" id="SignalP"/>
    </source>
</evidence>
<comment type="caution">
    <text evidence="3">The sequence shown here is derived from an EMBL/GenBank/DDBJ whole genome shotgun (WGS) entry which is preliminary data.</text>
</comment>
<name>A0ABU3I8Y7_9ACTO</name>
<evidence type="ECO:0000259" key="2">
    <source>
        <dbReference type="Pfam" id="PF11350"/>
    </source>
</evidence>
<feature type="chain" id="PRO_5046471834" evidence="1">
    <location>
        <begin position="32"/>
        <end position="537"/>
    </location>
</feature>
<sequence>MGQKLLKRMQVACTALVLPFFAVTPAVPAFAAPTAQPTTEVTENGTALVRYDDDPTEMSVASASRQFGKHADSVYLVNPYDVDSVLPIAAASHSEQPGPVLYVNADGTLPESVRDEVGRLSPTRVVAVGGQALVSVGALETAAGAAQESLKTSGSKAAVQTEQWAAPTPQELSVKIAQALFPSGAKTAYLVDATGTDASVYASLAASMGDGPVLLVDPANPDAVMGTLDTLKPRITVAVGGLDSKTWTKVSGKHPGNQLLGGSIDAVALNAASARTVPRSSAVVAASADDPASMLIAAQNARGPFLPLATGTTVSNASKLVSTANTLSGASAGRFIAYGKTGSGDRVFAAPESKTLAGGLTSIDVKNRGTGALLTVSPPAGLKSTKGKDFTYVLQVEDGLPVDSAQFATEVAQTLNDPRGWGRNFKQVRQKGDTTLVLASPKKVDELCAPLDTAGETSCHNGNVTVINIDRWVGGAQEFLRAGGTVQQYRQYVLNHEMGHAIGYGHQQCLTAGALAPVMMQQTLHMQACRPNPWPKP</sequence>
<evidence type="ECO:0000313" key="4">
    <source>
        <dbReference type="Proteomes" id="UP001247542"/>
    </source>
</evidence>
<dbReference type="Proteomes" id="UP001247542">
    <property type="component" value="Unassembled WGS sequence"/>
</dbReference>
<gene>
    <name evidence="3" type="ORF">QS713_02020</name>
</gene>